<feature type="domain" description="NAD-dependent epimerase/dehydratase" evidence="2">
    <location>
        <begin position="10"/>
        <end position="230"/>
    </location>
</feature>
<dbReference type="InterPro" id="IPR036291">
    <property type="entry name" value="NAD(P)-bd_dom_sf"/>
</dbReference>
<dbReference type="STRING" id="797209.GCA_000376445_03365"/>
<dbReference type="Gene3D" id="3.40.50.720">
    <property type="entry name" value="NAD(P)-binding Rossmann-like Domain"/>
    <property type="match status" value="1"/>
</dbReference>
<dbReference type="Proteomes" id="UP000003751">
    <property type="component" value="Unassembled WGS sequence"/>
</dbReference>
<evidence type="ECO:0000259" key="2">
    <source>
        <dbReference type="Pfam" id="PF01370"/>
    </source>
</evidence>
<gene>
    <name evidence="4" type="ORF">SAMN05444342_3001</name>
    <name evidence="3" type="ORF">ZOD2009_14236</name>
</gene>
<protein>
    <submittedName>
        <fullName evidence="3">NAD-dependent epimerase/dehydratase</fullName>
    </submittedName>
    <submittedName>
        <fullName evidence="4">UDP-glucose 4-epimerase</fullName>
    </submittedName>
</protein>
<reference evidence="4" key="3">
    <citation type="submission" date="2016-11" db="EMBL/GenBank/DDBJ databases">
        <authorList>
            <person name="Jaros S."/>
            <person name="Januszkiewicz K."/>
            <person name="Wedrychowicz H."/>
        </authorList>
    </citation>
    <scope>NUCLEOTIDE SEQUENCE [LARGE SCALE GENOMIC DNA]</scope>
    <source>
        <strain evidence="4">DX253</strain>
    </source>
</reference>
<dbReference type="Pfam" id="PF01370">
    <property type="entry name" value="Epimerase"/>
    <property type="match status" value="1"/>
</dbReference>
<comment type="similarity">
    <text evidence="1">Belongs to the NAD(P)-dependent epimerase/dehydratase family.</text>
</comment>
<evidence type="ECO:0000256" key="1">
    <source>
        <dbReference type="ARBA" id="ARBA00007637"/>
    </source>
</evidence>
<evidence type="ECO:0000313" key="5">
    <source>
        <dbReference type="Proteomes" id="UP000003751"/>
    </source>
</evidence>
<dbReference type="EMBL" id="FRAN01000004">
    <property type="protein sequence ID" value="SHL09398.1"/>
    <property type="molecule type" value="Genomic_DNA"/>
</dbReference>
<reference evidence="3 5" key="1">
    <citation type="journal article" date="2014" name="ISME J.">
        <title>Trehalose/2-sulfotrehalose biosynthesis and glycine-betaine uptake are widely spread mechanisms for osmoadaptation in the Halobacteriales.</title>
        <authorList>
            <person name="Youssef N.H."/>
            <person name="Savage-Ashlock K.N."/>
            <person name="McCully A.L."/>
            <person name="Luedtke B."/>
            <person name="Shaw E.I."/>
            <person name="Hoff W.D."/>
            <person name="Elshahed M.S."/>
        </authorList>
    </citation>
    <scope>NUCLEOTIDE SEQUENCE [LARGE SCALE GENOMIC DNA]</scope>
    <source>
        <strain evidence="3 5">DX253</strain>
    </source>
</reference>
<dbReference type="SUPFAM" id="SSF51735">
    <property type="entry name" value="NAD(P)-binding Rossmann-fold domains"/>
    <property type="match status" value="1"/>
</dbReference>
<dbReference type="EMBL" id="AEMG01000015">
    <property type="protein sequence ID" value="EFW91274.1"/>
    <property type="molecule type" value="Genomic_DNA"/>
</dbReference>
<evidence type="ECO:0000313" key="6">
    <source>
        <dbReference type="Proteomes" id="UP000184203"/>
    </source>
</evidence>
<organism evidence="3 5">
    <name type="scientific">Haladaptatus paucihalophilus DX253</name>
    <dbReference type="NCBI Taxonomy" id="797209"/>
    <lineage>
        <taxon>Archaea</taxon>
        <taxon>Methanobacteriati</taxon>
        <taxon>Methanobacteriota</taxon>
        <taxon>Stenosarchaea group</taxon>
        <taxon>Halobacteria</taxon>
        <taxon>Halobacteriales</taxon>
        <taxon>Haladaptataceae</taxon>
        <taxon>Haladaptatus</taxon>
    </lineage>
</organism>
<dbReference type="Proteomes" id="UP000184203">
    <property type="component" value="Unassembled WGS sequence"/>
</dbReference>
<dbReference type="PANTHER" id="PTHR43000">
    <property type="entry name" value="DTDP-D-GLUCOSE 4,6-DEHYDRATASE-RELATED"/>
    <property type="match status" value="1"/>
</dbReference>
<proteinExistence type="inferred from homology"/>
<dbReference type="RefSeq" id="WP_007980895.1">
    <property type="nucleotide sequence ID" value="NZ_AEMG01000015.1"/>
</dbReference>
<evidence type="ECO:0000313" key="4">
    <source>
        <dbReference type="EMBL" id="SHL09398.1"/>
    </source>
</evidence>
<reference evidence="6" key="2">
    <citation type="submission" date="2016-11" db="EMBL/GenBank/DDBJ databases">
        <authorList>
            <person name="Varghese N."/>
            <person name="Submissions S."/>
        </authorList>
    </citation>
    <scope>NUCLEOTIDE SEQUENCE [LARGE SCALE GENOMIC DNA]</scope>
    <source>
        <strain evidence="6">DX253</strain>
    </source>
</reference>
<name>E7QVL1_HALPU</name>
<dbReference type="PATRIC" id="fig|797209.4.peg.2805"/>
<dbReference type="AlphaFoldDB" id="E7QVL1"/>
<keyword evidence="6" id="KW-1185">Reference proteome</keyword>
<accession>E7QVL1</accession>
<dbReference type="eggNOG" id="arCOG01376">
    <property type="taxonomic scope" value="Archaea"/>
</dbReference>
<dbReference type="InterPro" id="IPR001509">
    <property type="entry name" value="Epimerase_deHydtase"/>
</dbReference>
<sequence length="327" mass="36253">MNGSAEPPTVAVTGATGYVGSRVVEVLRTAHPEWTVRPLSHHESGPAIDGGIEHVDIRERDRLTDALAGSDVVVHLAAVSGVKNCDENPELAYEVNVQGTNNVAWFCWRETAALVFPFSVAVLGTPESMPVTVDSPRTPMNWYGRTKVLGERAVQIFARGSFPAHLFLKSNIYGEHTANGERISKSTVINFFIERAMSGESLPVYEPGTQARDYVHVRDVGDAYRRSVERLVDELDDGTTGTKGYEIASEEQTDVLSLAELVQRTVADETGRSPDIELIENPRSNETLVTDFDVDTTRAERELGWQPDRSIRETVRRLVRRKVEEGY</sequence>
<dbReference type="OrthoDB" id="4907at2157"/>
<evidence type="ECO:0000313" key="3">
    <source>
        <dbReference type="EMBL" id="EFW91274.1"/>
    </source>
</evidence>